<dbReference type="Proteomes" id="UP000011086">
    <property type="component" value="Unassembled WGS sequence"/>
</dbReference>
<name>A0AA97P4V8_PYRO3</name>
<protein>
    <submittedName>
        <fullName evidence="1">Uncharacterized protein</fullName>
    </submittedName>
</protein>
<organism evidence="1">
    <name type="scientific">Pyricularia oryzae (strain Y34)</name>
    <name type="common">Rice blast fungus</name>
    <name type="synonym">Magnaporthe oryzae</name>
    <dbReference type="NCBI Taxonomy" id="1143189"/>
    <lineage>
        <taxon>Eukaryota</taxon>
        <taxon>Fungi</taxon>
        <taxon>Dikarya</taxon>
        <taxon>Ascomycota</taxon>
        <taxon>Pezizomycotina</taxon>
        <taxon>Sordariomycetes</taxon>
        <taxon>Sordariomycetidae</taxon>
        <taxon>Magnaporthales</taxon>
        <taxon>Pyriculariaceae</taxon>
        <taxon>Pyricularia</taxon>
    </lineage>
</organism>
<sequence>MTEKKYQVLQNIARAVRFWMRRLCSLPAPVWETGESSDYRVC</sequence>
<reference evidence="1" key="1">
    <citation type="journal article" date="2012" name="PLoS Genet.">
        <title>Comparative analysis of the genomes of two field isolates of the rice blast fungus Magnaporthe oryzae.</title>
        <authorList>
            <person name="Xue M."/>
            <person name="Yang J."/>
            <person name="Li Z."/>
            <person name="Hu S."/>
            <person name="Yao N."/>
            <person name="Dean R.A."/>
            <person name="Zhao W."/>
            <person name="Shen M."/>
            <person name="Zhang H."/>
            <person name="Li C."/>
            <person name="Liu L."/>
            <person name="Cao L."/>
            <person name="Xu X."/>
            <person name="Xing Y."/>
            <person name="Hsiang T."/>
            <person name="Zhang Z."/>
            <person name="Xu J.R."/>
            <person name="Peng Y.L."/>
        </authorList>
    </citation>
    <scope>NUCLEOTIDE SEQUENCE</scope>
    <source>
        <strain evidence="1">Y34</strain>
    </source>
</reference>
<evidence type="ECO:0000313" key="1">
    <source>
        <dbReference type="EMBL" id="ELQ42015.1"/>
    </source>
</evidence>
<gene>
    <name evidence="1" type="ORF">OOU_Y34scaffold00240g22</name>
</gene>
<proteinExistence type="predicted"/>
<accession>A0AA97P4V8</accession>
<dbReference type="AlphaFoldDB" id="A0AA97P4V8"/>
<dbReference type="EMBL" id="JH793764">
    <property type="protein sequence ID" value="ELQ42015.1"/>
    <property type="molecule type" value="Genomic_DNA"/>
</dbReference>